<dbReference type="InterPro" id="IPR038332">
    <property type="entry name" value="PPE_sf"/>
</dbReference>
<feature type="transmembrane region" description="Helical" evidence="2">
    <location>
        <begin position="263"/>
        <end position="289"/>
    </location>
</feature>
<dbReference type="InterPro" id="IPR000030">
    <property type="entry name" value="PPE_dom"/>
</dbReference>
<proteinExistence type="inferred from homology"/>
<feature type="domain" description="PPE" evidence="3">
    <location>
        <begin position="16"/>
        <end position="176"/>
    </location>
</feature>
<reference evidence="5 6" key="1">
    <citation type="journal article" date="2019" name="Emerg. Microbes Infect.">
        <title>Comprehensive subspecies identification of 175 nontuberculous mycobacteria species based on 7547 genomic profiles.</title>
        <authorList>
            <person name="Matsumoto Y."/>
            <person name="Kinjo T."/>
            <person name="Motooka D."/>
            <person name="Nabeya D."/>
            <person name="Jung N."/>
            <person name="Uechi K."/>
            <person name="Horii T."/>
            <person name="Iida T."/>
            <person name="Fujita J."/>
            <person name="Nakamura S."/>
        </authorList>
    </citation>
    <scope>NUCLEOTIDE SEQUENCE [LARGE SCALE GENOMIC DNA]</scope>
    <source>
        <strain evidence="5 6">JCM 12657</strain>
    </source>
</reference>
<dbReference type="SUPFAM" id="SSF140459">
    <property type="entry name" value="PE/PPE dimer-like"/>
    <property type="match status" value="1"/>
</dbReference>
<keyword evidence="2" id="KW-0472">Membrane</keyword>
<feature type="domain" description="PPE-PPW subfamily C-terminal" evidence="4">
    <location>
        <begin position="355"/>
        <end position="401"/>
    </location>
</feature>
<dbReference type="Gene3D" id="1.20.1260.20">
    <property type="entry name" value="PPE superfamily"/>
    <property type="match status" value="1"/>
</dbReference>
<evidence type="ECO:0000313" key="6">
    <source>
        <dbReference type="Proteomes" id="UP000467164"/>
    </source>
</evidence>
<dbReference type="PANTHER" id="PTHR46766:SF1">
    <property type="entry name" value="GLUTAMINE-RICH PROTEIN 2"/>
    <property type="match status" value="1"/>
</dbReference>
<evidence type="ECO:0000313" key="5">
    <source>
        <dbReference type="EMBL" id="BBX58981.1"/>
    </source>
</evidence>
<dbReference type="EMBL" id="AP022572">
    <property type="protein sequence ID" value="BBX58981.1"/>
    <property type="molecule type" value="Genomic_DNA"/>
</dbReference>
<dbReference type="PANTHER" id="PTHR46766">
    <property type="entry name" value="GLUTAMINE-RICH PROTEIN 2"/>
    <property type="match status" value="1"/>
</dbReference>
<keyword evidence="6" id="KW-1185">Reference proteome</keyword>
<sequence>MWIGGSQMSVTALYAMALPSELHRFQLESGVGPSPMLAAAGAYTALSTEHAAAATELTALLAQVQADTWQGPSAGRYQAAHLPYVAWLEKTSADCAQTAVAYESAVAAYELTLATTPTSAELIANRTLRGVLIATNFFGINTIPIAVNEAWYAAQWIRTALAMIAYGAACDAAVLSTPPKTPAPMLLAPGAGEAAAAVGGAEAAAVGTLGGIITVLLTALFNIIWRIIEAIISIVIAAFSLSLSGIILAIQVALFAIYVEVYIAFFSFIDFIIANPWLVPAGLLALLALPPALALEVATAIAVPLSVPLGVDRAVHDARLAEEDTKASDGESARRSVASSLFREVHALSPAAVEVSDRGAESMGFSGAAGKETLPRPGGLITLAGDQCDGDPRVPMLPATWAAHPVLPAKGGCPRGCRTKAIRIRVRRDQPPTIKV</sequence>
<dbReference type="Pfam" id="PF18878">
    <property type="entry name" value="PPE-PPW"/>
    <property type="match status" value="1"/>
</dbReference>
<evidence type="ECO:0000259" key="3">
    <source>
        <dbReference type="Pfam" id="PF00823"/>
    </source>
</evidence>
<name>A0A7I7LG36_9MYCO</name>
<feature type="transmembrane region" description="Helical" evidence="2">
    <location>
        <begin position="231"/>
        <end position="257"/>
    </location>
</feature>
<dbReference type="KEGG" id="msho:MSHO_43260"/>
<accession>A0A7I7LG36</accession>
<comment type="similarity">
    <text evidence="1">Belongs to the mycobacterial PPE family.</text>
</comment>
<evidence type="ECO:0000256" key="1">
    <source>
        <dbReference type="ARBA" id="ARBA00010652"/>
    </source>
</evidence>
<dbReference type="GO" id="GO:0052572">
    <property type="term" value="P:response to host immune response"/>
    <property type="evidence" value="ECO:0007669"/>
    <property type="project" value="TreeGrafter"/>
</dbReference>
<organism evidence="5 6">
    <name type="scientific">Mycobacterium shottsii</name>
    <dbReference type="NCBI Taxonomy" id="133549"/>
    <lineage>
        <taxon>Bacteria</taxon>
        <taxon>Bacillati</taxon>
        <taxon>Actinomycetota</taxon>
        <taxon>Actinomycetes</taxon>
        <taxon>Mycobacteriales</taxon>
        <taxon>Mycobacteriaceae</taxon>
        <taxon>Mycobacterium</taxon>
        <taxon>Mycobacterium ulcerans group</taxon>
    </lineage>
</organism>
<keyword evidence="2" id="KW-0812">Transmembrane</keyword>
<dbReference type="Proteomes" id="UP000467164">
    <property type="component" value="Chromosome"/>
</dbReference>
<dbReference type="RefSeq" id="WP_231608604.1">
    <property type="nucleotide sequence ID" value="NZ_AP022572.1"/>
</dbReference>
<dbReference type="InterPro" id="IPR043641">
    <property type="entry name" value="PPE-PPW_C"/>
</dbReference>
<feature type="transmembrane region" description="Helical" evidence="2">
    <location>
        <begin position="203"/>
        <end position="224"/>
    </location>
</feature>
<evidence type="ECO:0000259" key="4">
    <source>
        <dbReference type="Pfam" id="PF18878"/>
    </source>
</evidence>
<dbReference type="AlphaFoldDB" id="A0A7I7LG36"/>
<evidence type="ECO:0000256" key="2">
    <source>
        <dbReference type="SAM" id="Phobius"/>
    </source>
</evidence>
<dbReference type="Pfam" id="PF00823">
    <property type="entry name" value="PPE"/>
    <property type="match status" value="1"/>
</dbReference>
<protein>
    <recommendedName>
        <fullName evidence="7">PPE family protein</fullName>
    </recommendedName>
</protein>
<keyword evidence="2" id="KW-1133">Transmembrane helix</keyword>
<gene>
    <name evidence="5" type="ORF">MSHO_43260</name>
</gene>
<evidence type="ECO:0008006" key="7">
    <source>
        <dbReference type="Google" id="ProtNLM"/>
    </source>
</evidence>